<dbReference type="PANTHER" id="PTHR23315:SF307">
    <property type="entry name" value="U-BOX DOMAIN-CONTAINING PROTEIN 19"/>
    <property type="match status" value="1"/>
</dbReference>
<evidence type="ECO:0000259" key="8">
    <source>
        <dbReference type="PROSITE" id="PS51698"/>
    </source>
</evidence>
<reference evidence="9" key="1">
    <citation type="submission" date="2013-07" db="EMBL/GenBank/DDBJ databases">
        <title>The genome of Eucalyptus grandis.</title>
        <authorList>
            <person name="Schmutz J."/>
            <person name="Hayes R."/>
            <person name="Myburg A."/>
            <person name="Tuskan G."/>
            <person name="Grattapaglia D."/>
            <person name="Rokhsar D.S."/>
        </authorList>
    </citation>
    <scope>NUCLEOTIDE SEQUENCE</scope>
    <source>
        <tissue evidence="9">Leaf extractions</tissue>
    </source>
</reference>
<feature type="repeat" description="ARM" evidence="7">
    <location>
        <begin position="549"/>
        <end position="592"/>
    </location>
</feature>
<dbReference type="SUPFAM" id="SSF48371">
    <property type="entry name" value="ARM repeat"/>
    <property type="match status" value="1"/>
</dbReference>
<keyword evidence="4" id="KW-0808">Transferase</keyword>
<dbReference type="InterPro" id="IPR016024">
    <property type="entry name" value="ARM-type_fold"/>
</dbReference>
<dbReference type="GO" id="GO:0010029">
    <property type="term" value="P:regulation of seed germination"/>
    <property type="evidence" value="ECO:0007669"/>
    <property type="project" value="UniProtKB-ARBA"/>
</dbReference>
<comment type="catalytic activity">
    <reaction evidence="1">
        <text>S-ubiquitinyl-[E2 ubiquitin-conjugating enzyme]-L-cysteine + [acceptor protein]-L-lysine = [E2 ubiquitin-conjugating enzyme]-L-cysteine + N(6)-ubiquitinyl-[acceptor protein]-L-lysine.</text>
        <dbReference type="EC" id="2.3.2.27"/>
    </reaction>
</comment>
<dbReference type="SMART" id="SM00504">
    <property type="entry name" value="Ubox"/>
    <property type="match status" value="1"/>
</dbReference>
<dbReference type="GO" id="GO:0005737">
    <property type="term" value="C:cytoplasm"/>
    <property type="evidence" value="ECO:0000318"/>
    <property type="project" value="GO_Central"/>
</dbReference>
<dbReference type="PANTHER" id="PTHR23315">
    <property type="entry name" value="U BOX DOMAIN-CONTAINING"/>
    <property type="match status" value="1"/>
</dbReference>
<dbReference type="UniPathway" id="UPA00143"/>
<evidence type="ECO:0000256" key="6">
    <source>
        <dbReference type="ARBA" id="ARBA00022786"/>
    </source>
</evidence>
<dbReference type="InParanoid" id="A0A059B1Y3"/>
<comment type="pathway">
    <text evidence="2">Protein modification; protein ubiquitination.</text>
</comment>
<evidence type="ECO:0000256" key="3">
    <source>
        <dbReference type="ARBA" id="ARBA00012483"/>
    </source>
</evidence>
<name>A0A059B1Y3_EUCGR</name>
<dbReference type="EMBL" id="KK198760">
    <property type="protein sequence ID" value="KCW59886.1"/>
    <property type="molecule type" value="Genomic_DNA"/>
</dbReference>
<evidence type="ECO:0000313" key="9">
    <source>
        <dbReference type="EMBL" id="KCW59886.1"/>
    </source>
</evidence>
<dbReference type="Gramene" id="KCW59886">
    <property type="protein sequence ID" value="KCW59886"/>
    <property type="gene ID" value="EUGRSUZ_H02615"/>
</dbReference>
<dbReference type="Gene3D" id="3.30.40.10">
    <property type="entry name" value="Zinc/RING finger domain, C3HC4 (zinc finger)"/>
    <property type="match status" value="1"/>
</dbReference>
<dbReference type="eggNOG" id="KOG0167">
    <property type="taxonomic scope" value="Eukaryota"/>
</dbReference>
<keyword evidence="5" id="KW-0677">Repeat</keyword>
<dbReference type="Pfam" id="PF04564">
    <property type="entry name" value="U-box"/>
    <property type="match status" value="1"/>
</dbReference>
<dbReference type="InterPro" id="IPR011989">
    <property type="entry name" value="ARM-like"/>
</dbReference>
<proteinExistence type="predicted"/>
<dbReference type="PROSITE" id="PS50176">
    <property type="entry name" value="ARM_REPEAT"/>
    <property type="match status" value="2"/>
</dbReference>
<dbReference type="AlphaFoldDB" id="A0A059B1Y3"/>
<organism evidence="9">
    <name type="scientific">Eucalyptus grandis</name>
    <name type="common">Flooded gum</name>
    <dbReference type="NCBI Taxonomy" id="71139"/>
    <lineage>
        <taxon>Eukaryota</taxon>
        <taxon>Viridiplantae</taxon>
        <taxon>Streptophyta</taxon>
        <taxon>Embryophyta</taxon>
        <taxon>Tracheophyta</taxon>
        <taxon>Spermatophyta</taxon>
        <taxon>Magnoliopsida</taxon>
        <taxon>eudicotyledons</taxon>
        <taxon>Gunneridae</taxon>
        <taxon>Pentapetalae</taxon>
        <taxon>rosids</taxon>
        <taxon>malvids</taxon>
        <taxon>Myrtales</taxon>
        <taxon>Myrtaceae</taxon>
        <taxon>Myrtoideae</taxon>
        <taxon>Eucalypteae</taxon>
        <taxon>Eucalyptus</taxon>
    </lineage>
</organism>
<dbReference type="InterPro" id="IPR013083">
    <property type="entry name" value="Znf_RING/FYVE/PHD"/>
</dbReference>
<evidence type="ECO:0000256" key="4">
    <source>
        <dbReference type="ARBA" id="ARBA00022679"/>
    </source>
</evidence>
<dbReference type="InterPro" id="IPR058678">
    <property type="entry name" value="ARM_PUB"/>
</dbReference>
<dbReference type="GO" id="GO:0016567">
    <property type="term" value="P:protein ubiquitination"/>
    <property type="evidence" value="ECO:0007669"/>
    <property type="project" value="UniProtKB-UniPathway"/>
</dbReference>
<dbReference type="OMA" id="HDFYERR"/>
<protein>
    <recommendedName>
        <fullName evidence="3">RING-type E3 ubiquitin transferase</fullName>
        <ecNumber evidence="3">2.3.2.27</ecNumber>
    </recommendedName>
</protein>
<dbReference type="FunFam" id="3.30.40.10:FF:000442">
    <property type="entry name" value="RING-type E3 ubiquitin transferase"/>
    <property type="match status" value="1"/>
</dbReference>
<sequence length="688" mass="75522">MTRKPTAEPTRRTLTFPAVHPSDHTPPAALLSSVADLARSVLTFKAKRFACNRRNAAETIRSVANLLLFLEEVPIPPAPLGGGGGGSLSLALSELHLALRKLRFLLEDCTRDGARAWMLMKSERVAGQLRASARAMATALDVLPMEDVGVPVEAREVAGLFVRQARKVSLEVDVDDRTAVSDLKSILSSFECGIVPERSRLERVLDYVGVRSWTDCHKEIRFLDAELGFEFLSVEKREVEILSSLMGLMCYCRCVLFEVVDIESNRQSNEEHAIKVLDHVNPDDLRCPISLELMVDPVTTVTGHTYDRASIVKWFRAGNFTCPKTGEMLASTELVPNAAIRRLIELYCSENGIPFAESARKHRDITRTVLAGSVAAEGAMKMLVSYLAFRLEVGTSVERNRAAYEIRLLAKASIFNRSCLVEAGAIPHLLKLLTSRDSSIQENAIAALLNLSKHSKSKAIIVENGGLVLVVEVLKYGHKVEARQHAAAALFYLASIEEYRKLIGEIPETIAVLVEMVKNGTSRGKKNALVAIFGLLMHHGNHRRVLASGAVPVLVQQLKSSDREDFINDCLAVLSSIAEKSEGTLAILRANGLYIITGILNSSTSRVGREHCVTLLLALCINGGAEVVSNLVKSSSLMQSLYSLLSEGTSRASKKASALIRLLQDFSERRSCSFLPAIFQQEQFVHAW</sequence>
<keyword evidence="6" id="KW-0833">Ubl conjugation pathway</keyword>
<evidence type="ECO:0000256" key="7">
    <source>
        <dbReference type="PROSITE-ProRule" id="PRU00259"/>
    </source>
</evidence>
<dbReference type="InterPro" id="IPR045210">
    <property type="entry name" value="RING-Ubox_PUB"/>
</dbReference>
<dbReference type="SMART" id="SM00185">
    <property type="entry name" value="ARM"/>
    <property type="match status" value="3"/>
</dbReference>
<accession>A0A059B1Y3</accession>
<dbReference type="GO" id="GO:0061630">
    <property type="term" value="F:ubiquitin protein ligase activity"/>
    <property type="evidence" value="ECO:0007669"/>
    <property type="project" value="UniProtKB-EC"/>
</dbReference>
<dbReference type="FunFam" id="1.25.10.10:FF:000485">
    <property type="entry name" value="RING-type E3 ubiquitin transferase"/>
    <property type="match status" value="1"/>
</dbReference>
<dbReference type="CDD" id="cd16664">
    <property type="entry name" value="RING-Ubox_PUB"/>
    <property type="match status" value="1"/>
</dbReference>
<dbReference type="SUPFAM" id="SSF57850">
    <property type="entry name" value="RING/U-box"/>
    <property type="match status" value="1"/>
</dbReference>
<dbReference type="FunCoup" id="A0A059B1Y3">
    <property type="interactions" value="231"/>
</dbReference>
<evidence type="ECO:0000256" key="2">
    <source>
        <dbReference type="ARBA" id="ARBA00004906"/>
    </source>
</evidence>
<evidence type="ECO:0000256" key="5">
    <source>
        <dbReference type="ARBA" id="ARBA00022737"/>
    </source>
</evidence>
<dbReference type="InterPro" id="IPR000225">
    <property type="entry name" value="Armadillo"/>
</dbReference>
<feature type="repeat" description="ARM" evidence="7">
    <location>
        <begin position="424"/>
        <end position="466"/>
    </location>
</feature>
<evidence type="ECO:0000256" key="1">
    <source>
        <dbReference type="ARBA" id="ARBA00000900"/>
    </source>
</evidence>
<gene>
    <name evidence="9" type="ORF">EUGRSUZ_H02615</name>
</gene>
<dbReference type="PROSITE" id="PS51698">
    <property type="entry name" value="U_BOX"/>
    <property type="match status" value="1"/>
</dbReference>
<dbReference type="GO" id="GO:0005634">
    <property type="term" value="C:nucleus"/>
    <property type="evidence" value="ECO:0000318"/>
    <property type="project" value="GO_Central"/>
</dbReference>
<dbReference type="Gene3D" id="1.25.10.10">
    <property type="entry name" value="Leucine-rich Repeat Variant"/>
    <property type="match status" value="2"/>
</dbReference>
<dbReference type="Pfam" id="PF25598">
    <property type="entry name" value="ARM_PUB"/>
    <property type="match status" value="1"/>
</dbReference>
<feature type="domain" description="U-box" evidence="8">
    <location>
        <begin position="280"/>
        <end position="354"/>
    </location>
</feature>
<dbReference type="EC" id="2.3.2.27" evidence="3"/>
<dbReference type="InterPro" id="IPR003613">
    <property type="entry name" value="Ubox_domain"/>
</dbReference>